<evidence type="ECO:0000259" key="12">
    <source>
        <dbReference type="Pfam" id="PF02558"/>
    </source>
</evidence>
<evidence type="ECO:0000313" key="14">
    <source>
        <dbReference type="EMBL" id="SDM52999.1"/>
    </source>
</evidence>
<dbReference type="EMBL" id="LT629701">
    <property type="protein sequence ID" value="SDM52999.1"/>
    <property type="molecule type" value="Genomic_DNA"/>
</dbReference>
<dbReference type="NCBIfam" id="TIGR00745">
    <property type="entry name" value="apbA_panE"/>
    <property type="match status" value="1"/>
</dbReference>
<keyword evidence="15" id="KW-1185">Reference proteome</keyword>
<comment type="function">
    <text evidence="1 11">Catalyzes the NADPH-dependent reduction of ketopantoate into pantoic acid.</text>
</comment>
<evidence type="ECO:0000256" key="4">
    <source>
        <dbReference type="ARBA" id="ARBA00013014"/>
    </source>
</evidence>
<evidence type="ECO:0000313" key="15">
    <source>
        <dbReference type="Proteomes" id="UP000183376"/>
    </source>
</evidence>
<keyword evidence="7 11" id="KW-0521">NADP</keyword>
<evidence type="ECO:0000256" key="9">
    <source>
        <dbReference type="ARBA" id="ARBA00032024"/>
    </source>
</evidence>
<proteinExistence type="inferred from homology"/>
<dbReference type="PANTHER" id="PTHR43765">
    <property type="entry name" value="2-DEHYDROPANTOATE 2-REDUCTASE-RELATED"/>
    <property type="match status" value="1"/>
</dbReference>
<feature type="domain" description="Ketopantoate reductase C-terminal" evidence="13">
    <location>
        <begin position="170"/>
        <end position="269"/>
    </location>
</feature>
<dbReference type="AlphaFoldDB" id="A0A1G9TZ13"/>
<dbReference type="RefSeq" id="WP_030432860.1">
    <property type="nucleotide sequence ID" value="NZ_JOEF01000033.1"/>
</dbReference>
<evidence type="ECO:0000256" key="10">
    <source>
        <dbReference type="ARBA" id="ARBA00048793"/>
    </source>
</evidence>
<comment type="pathway">
    <text evidence="2 11">Cofactor biosynthesis; (R)-pantothenate biosynthesis; (R)-pantoate from 3-methyl-2-oxobutanoate: step 2/2.</text>
</comment>
<dbReference type="InterPro" id="IPR013328">
    <property type="entry name" value="6PGD_dom2"/>
</dbReference>
<gene>
    <name evidence="14" type="ORF">SAMN04489726_2081</name>
</gene>
<evidence type="ECO:0000256" key="2">
    <source>
        <dbReference type="ARBA" id="ARBA00004994"/>
    </source>
</evidence>
<dbReference type="Gene3D" id="3.40.50.720">
    <property type="entry name" value="NAD(P)-binding Rossmann-like Domain"/>
    <property type="match status" value="1"/>
</dbReference>
<protein>
    <recommendedName>
        <fullName evidence="5 11">2-dehydropantoate 2-reductase</fullName>
        <ecNumber evidence="4 11">1.1.1.169</ecNumber>
    </recommendedName>
    <alternativeName>
        <fullName evidence="9 11">Ketopantoate reductase</fullName>
    </alternativeName>
</protein>
<evidence type="ECO:0000256" key="1">
    <source>
        <dbReference type="ARBA" id="ARBA00002919"/>
    </source>
</evidence>
<evidence type="ECO:0000256" key="3">
    <source>
        <dbReference type="ARBA" id="ARBA00007870"/>
    </source>
</evidence>
<dbReference type="Proteomes" id="UP000183376">
    <property type="component" value="Chromosome I"/>
</dbReference>
<dbReference type="PANTHER" id="PTHR43765:SF2">
    <property type="entry name" value="2-DEHYDROPANTOATE 2-REDUCTASE"/>
    <property type="match status" value="1"/>
</dbReference>
<dbReference type="InterPro" id="IPR013332">
    <property type="entry name" value="KPR_N"/>
</dbReference>
<reference evidence="14 15" key="1">
    <citation type="submission" date="2016-10" db="EMBL/GenBank/DDBJ databases">
        <authorList>
            <person name="de Groot N.N."/>
        </authorList>
    </citation>
    <scope>NUCLEOTIDE SEQUENCE [LARGE SCALE GENOMIC DNA]</scope>
    <source>
        <strain evidence="14 15">DSM 44149</strain>
    </source>
</reference>
<dbReference type="InterPro" id="IPR013752">
    <property type="entry name" value="KPA_reductase"/>
</dbReference>
<dbReference type="GO" id="GO:0015940">
    <property type="term" value="P:pantothenate biosynthetic process"/>
    <property type="evidence" value="ECO:0007669"/>
    <property type="project" value="UniProtKB-UniPathway"/>
</dbReference>
<dbReference type="Pfam" id="PF02558">
    <property type="entry name" value="ApbA"/>
    <property type="match status" value="1"/>
</dbReference>
<dbReference type="InterPro" id="IPR003710">
    <property type="entry name" value="ApbA"/>
</dbReference>
<evidence type="ECO:0000259" key="13">
    <source>
        <dbReference type="Pfam" id="PF08546"/>
    </source>
</evidence>
<keyword evidence="8 11" id="KW-0560">Oxidoreductase</keyword>
<comment type="similarity">
    <text evidence="3 11">Belongs to the ketopantoate reductase family.</text>
</comment>
<comment type="catalytic activity">
    <reaction evidence="10 11">
        <text>(R)-pantoate + NADP(+) = 2-dehydropantoate + NADPH + H(+)</text>
        <dbReference type="Rhea" id="RHEA:16233"/>
        <dbReference type="ChEBI" id="CHEBI:11561"/>
        <dbReference type="ChEBI" id="CHEBI:15378"/>
        <dbReference type="ChEBI" id="CHEBI:15980"/>
        <dbReference type="ChEBI" id="CHEBI:57783"/>
        <dbReference type="ChEBI" id="CHEBI:58349"/>
        <dbReference type="EC" id="1.1.1.169"/>
    </reaction>
</comment>
<accession>A0A1G9TZ13</accession>
<dbReference type="Gene3D" id="1.10.1040.10">
    <property type="entry name" value="N-(1-d-carboxylethyl)-l-norvaline Dehydrogenase, domain 2"/>
    <property type="match status" value="1"/>
</dbReference>
<name>A0A1G9TZ13_ALLAB</name>
<dbReference type="SUPFAM" id="SSF51735">
    <property type="entry name" value="NAD(P)-binding Rossmann-fold domains"/>
    <property type="match status" value="1"/>
</dbReference>
<dbReference type="GO" id="GO:0008677">
    <property type="term" value="F:2-dehydropantoate 2-reductase activity"/>
    <property type="evidence" value="ECO:0007669"/>
    <property type="project" value="UniProtKB-EC"/>
</dbReference>
<organism evidence="14 15">
    <name type="scientific">Allokutzneria albata</name>
    <name type="common">Kibdelosporangium albatum</name>
    <dbReference type="NCBI Taxonomy" id="211114"/>
    <lineage>
        <taxon>Bacteria</taxon>
        <taxon>Bacillati</taxon>
        <taxon>Actinomycetota</taxon>
        <taxon>Actinomycetes</taxon>
        <taxon>Pseudonocardiales</taxon>
        <taxon>Pseudonocardiaceae</taxon>
        <taxon>Allokutzneria</taxon>
    </lineage>
</organism>
<sequence length="284" mass="29135">MRHAILGAGGVGLALGAALARAGHPVTLVMRESSRAAYSGTITVHSRLKGGSAVPVPAVDRLDEDVEALWVTVKAPALDSAVRRIGPAVTSASVIPLLNGIDHIDVLRARFGPRVLAGAIRIEAERGAPGEVTWNSLFASVELAGADEALRADLHASGIDCELTDDPAKVLWHKLTLLLPLALATTVAAGTLGVVRRDPALASLMCEATREACAAAAAHGVPVDAEASVRALRALPGRTDTSLRRDVVAGVRPTELDAIAGPVLRHGAAPSVAELVRLARAAGA</sequence>
<dbReference type="GO" id="GO:0005737">
    <property type="term" value="C:cytoplasm"/>
    <property type="evidence" value="ECO:0007669"/>
    <property type="project" value="TreeGrafter"/>
</dbReference>
<dbReference type="InterPro" id="IPR050838">
    <property type="entry name" value="Ketopantoate_reductase"/>
</dbReference>
<dbReference type="STRING" id="211114.SAMN04489726_2081"/>
<keyword evidence="6 11" id="KW-0566">Pantothenate biosynthesis</keyword>
<evidence type="ECO:0000256" key="5">
    <source>
        <dbReference type="ARBA" id="ARBA00019465"/>
    </source>
</evidence>
<dbReference type="UniPathway" id="UPA00028">
    <property type="reaction ID" value="UER00004"/>
</dbReference>
<dbReference type="Pfam" id="PF08546">
    <property type="entry name" value="ApbA_C"/>
    <property type="match status" value="1"/>
</dbReference>
<dbReference type="InterPro" id="IPR008927">
    <property type="entry name" value="6-PGluconate_DH-like_C_sf"/>
</dbReference>
<dbReference type="GO" id="GO:0050661">
    <property type="term" value="F:NADP binding"/>
    <property type="evidence" value="ECO:0007669"/>
    <property type="project" value="TreeGrafter"/>
</dbReference>
<dbReference type="SUPFAM" id="SSF48179">
    <property type="entry name" value="6-phosphogluconate dehydrogenase C-terminal domain-like"/>
    <property type="match status" value="1"/>
</dbReference>
<dbReference type="eggNOG" id="COG1893">
    <property type="taxonomic scope" value="Bacteria"/>
</dbReference>
<dbReference type="InterPro" id="IPR036291">
    <property type="entry name" value="NAD(P)-bd_dom_sf"/>
</dbReference>
<evidence type="ECO:0000256" key="6">
    <source>
        <dbReference type="ARBA" id="ARBA00022655"/>
    </source>
</evidence>
<evidence type="ECO:0000256" key="7">
    <source>
        <dbReference type="ARBA" id="ARBA00022857"/>
    </source>
</evidence>
<dbReference type="EC" id="1.1.1.169" evidence="4 11"/>
<evidence type="ECO:0000256" key="11">
    <source>
        <dbReference type="RuleBase" id="RU362068"/>
    </source>
</evidence>
<evidence type="ECO:0000256" key="8">
    <source>
        <dbReference type="ARBA" id="ARBA00023002"/>
    </source>
</evidence>
<feature type="domain" description="Ketopantoate reductase N-terminal" evidence="12">
    <location>
        <begin position="4"/>
        <end position="136"/>
    </location>
</feature>
<dbReference type="OrthoDB" id="4186253at2"/>